<accession>A0A176RWR6</accession>
<comment type="caution">
    <text evidence="1">The sequence shown here is derived from an EMBL/GenBank/DDBJ whole genome shotgun (WGS) entry which is preliminary data.</text>
</comment>
<dbReference type="AlphaFoldDB" id="A0A176RWR6"/>
<name>A0A176RWR6_9GAMM</name>
<protein>
    <submittedName>
        <fullName evidence="1">Uncharacterized protein</fullName>
    </submittedName>
</protein>
<keyword evidence="2" id="KW-1185">Reference proteome</keyword>
<organism evidence="1 2">
    <name type="scientific">Candidatus Thiomargarita nelsonii</name>
    <dbReference type="NCBI Taxonomy" id="1003181"/>
    <lineage>
        <taxon>Bacteria</taxon>
        <taxon>Pseudomonadati</taxon>
        <taxon>Pseudomonadota</taxon>
        <taxon>Gammaproteobacteria</taxon>
        <taxon>Thiotrichales</taxon>
        <taxon>Thiotrichaceae</taxon>
        <taxon>Thiomargarita</taxon>
    </lineage>
</organism>
<reference evidence="1 2" key="1">
    <citation type="submission" date="2016-05" db="EMBL/GenBank/DDBJ databases">
        <title>Single-cell genome of chain-forming Candidatus Thiomargarita nelsonii and comparison to other large sulfur-oxidizing bacteria.</title>
        <authorList>
            <person name="Winkel M."/>
            <person name="Salman V."/>
            <person name="Woyke T."/>
            <person name="Schulz-Vogt H."/>
            <person name="Richter M."/>
            <person name="Flood B."/>
            <person name="Bailey J."/>
            <person name="Amann R."/>
            <person name="Mussmann M."/>
        </authorList>
    </citation>
    <scope>NUCLEOTIDE SEQUENCE [LARGE SCALE GENOMIC DNA]</scope>
    <source>
        <strain evidence="1 2">THI036</strain>
    </source>
</reference>
<evidence type="ECO:0000313" key="1">
    <source>
        <dbReference type="EMBL" id="OAD20175.1"/>
    </source>
</evidence>
<gene>
    <name evidence="1" type="ORF">THIOM_004145</name>
</gene>
<sequence>MHNHRTIGCVCRLHDGMDLFHIVDVKCRQSITIFCGMIEQLTHGNKHKILLNINK</sequence>
<dbReference type="EMBL" id="LUTY01002528">
    <property type="protein sequence ID" value="OAD20175.1"/>
    <property type="molecule type" value="Genomic_DNA"/>
</dbReference>
<dbReference type="Proteomes" id="UP000076962">
    <property type="component" value="Unassembled WGS sequence"/>
</dbReference>
<evidence type="ECO:0000313" key="2">
    <source>
        <dbReference type="Proteomes" id="UP000076962"/>
    </source>
</evidence>
<proteinExistence type="predicted"/>